<dbReference type="RefSeq" id="WP_395124151.1">
    <property type="nucleotide sequence ID" value="NZ_JBIMSN010000072.1"/>
</dbReference>
<comment type="caution">
    <text evidence="2">The sequence shown here is derived from an EMBL/GenBank/DDBJ whole genome shotgun (WGS) entry which is preliminary data.</text>
</comment>
<dbReference type="InterPro" id="IPR001387">
    <property type="entry name" value="Cro/C1-type_HTH"/>
</dbReference>
<name>A0ABW7KHY9_9NOCA</name>
<evidence type="ECO:0000313" key="1">
    <source>
        <dbReference type="EMBL" id="MFH5230280.1"/>
    </source>
</evidence>
<evidence type="ECO:0000313" key="3">
    <source>
        <dbReference type="Proteomes" id="UP001609176"/>
    </source>
</evidence>
<dbReference type="EMBL" id="JBIMSN010000072">
    <property type="protein sequence ID" value="MFH5230280.1"/>
    <property type="molecule type" value="Genomic_DNA"/>
</dbReference>
<dbReference type="Proteomes" id="UP001609219">
    <property type="component" value="Unassembled WGS sequence"/>
</dbReference>
<keyword evidence="4" id="KW-1185">Reference proteome</keyword>
<protein>
    <submittedName>
        <fullName evidence="2">Helix-turn-helix domain-containing protein</fullName>
    </submittedName>
</protein>
<dbReference type="SUPFAM" id="SSF47413">
    <property type="entry name" value="lambda repressor-like DNA-binding domains"/>
    <property type="match status" value="1"/>
</dbReference>
<dbReference type="Gene3D" id="1.10.260.40">
    <property type="entry name" value="lambda repressor-like DNA-binding domains"/>
    <property type="match status" value="1"/>
</dbReference>
<proteinExistence type="predicted"/>
<reference evidence="3 4" key="1">
    <citation type="submission" date="2024-10" db="EMBL/GenBank/DDBJ databases">
        <authorList>
            <person name="Riesco R."/>
        </authorList>
    </citation>
    <scope>NUCLEOTIDE SEQUENCE [LARGE SCALE GENOMIC DNA]</scope>
    <source>
        <strain evidence="2 3">NCIMB 15448</strain>
        <strain evidence="1 4">NCIMB 15450</strain>
    </source>
</reference>
<dbReference type="EMBL" id="JBIMSP010000011">
    <property type="protein sequence ID" value="MFH5242070.1"/>
    <property type="molecule type" value="Genomic_DNA"/>
</dbReference>
<gene>
    <name evidence="2" type="ORF">ACHIPV_09240</name>
    <name evidence="1" type="ORF">ACHIRB_17090</name>
</gene>
<dbReference type="CDD" id="cd00093">
    <property type="entry name" value="HTH_XRE"/>
    <property type="match status" value="1"/>
</dbReference>
<sequence>MSSDTRTLAEAIGFNARKLRTRAGLTLDEVAIASKLRGLRWSNTRVADFEAGRVSPNLETTIALALALSDLGCGPVTMAELVDSQLPLSINDSVDLPADHLSLWFRGAEIRLEPPELRRLIGAVHVKLPGLDEELDLKTLERLESADISAINLILAQSGIAEERVQKSLHITRPLLAIVSSSLWGQTFSQERDERAGPEANAQHRGRISRQLKDELRIELRIGND</sequence>
<organism evidence="2 3">
    <name type="scientific">Antrihabitans spumae</name>
    <dbReference type="NCBI Taxonomy" id="3373370"/>
    <lineage>
        <taxon>Bacteria</taxon>
        <taxon>Bacillati</taxon>
        <taxon>Actinomycetota</taxon>
        <taxon>Actinomycetes</taxon>
        <taxon>Mycobacteriales</taxon>
        <taxon>Nocardiaceae</taxon>
        <taxon>Antrihabitans</taxon>
    </lineage>
</organism>
<evidence type="ECO:0000313" key="4">
    <source>
        <dbReference type="Proteomes" id="UP001609219"/>
    </source>
</evidence>
<accession>A0ABW7KHY9</accession>
<evidence type="ECO:0000313" key="2">
    <source>
        <dbReference type="EMBL" id="MFH5242070.1"/>
    </source>
</evidence>
<dbReference type="InterPro" id="IPR010982">
    <property type="entry name" value="Lambda_DNA-bd_dom_sf"/>
</dbReference>
<dbReference type="Proteomes" id="UP001609176">
    <property type="component" value="Unassembled WGS sequence"/>
</dbReference>